<evidence type="ECO:0000313" key="2">
    <source>
        <dbReference type="Proteomes" id="UP000203408"/>
    </source>
</evidence>
<dbReference type="Proteomes" id="UP000203408">
    <property type="component" value="Segment"/>
</dbReference>
<dbReference type="EMBL" id="KT001918">
    <property type="protein sequence ID" value="AKU44365.1"/>
    <property type="molecule type" value="Genomic_DNA"/>
</dbReference>
<organism evidence="1 2">
    <name type="scientific">Klebsiella phage Matisse</name>
    <dbReference type="NCBI Taxonomy" id="1675607"/>
    <lineage>
        <taxon>Viruses</taxon>
        <taxon>Duplodnaviria</taxon>
        <taxon>Heunggongvirae</taxon>
        <taxon>Uroviricota</taxon>
        <taxon>Caudoviricetes</taxon>
        <taxon>Pantevenvirales</taxon>
        <taxon>Straboviridae</taxon>
        <taxon>Slopekvirus</taxon>
        <taxon>Slopekvirus matisse</taxon>
    </lineage>
</organism>
<dbReference type="KEGG" id="vg:26613243"/>
<sequence>MIIQVSVQGDTLTVTESINTALAVCRDHISQNPPVTEILEIDVWDQIGMIDASYGFTPRDEELSRIESWLNEQETE</sequence>
<reference evidence="1 2" key="1">
    <citation type="journal article" date="2015" name="Genome Announc.">
        <title>Complete Genome Sequence of Carbapenemase-Producing Klebsiella pneumoniae Myophage Matisse.</title>
        <authorList>
            <person name="Provasek V.E."/>
            <person name="Lessor L.E."/>
            <person name="Cahill J.L."/>
            <person name="Rasche E.S."/>
            <person name="Kuty Everett G.F."/>
        </authorList>
    </citation>
    <scope>NUCLEOTIDE SEQUENCE [LARGE SCALE GENOMIC DNA]</scope>
</reference>
<keyword evidence="2" id="KW-1185">Reference proteome</keyword>
<proteinExistence type="predicted"/>
<evidence type="ECO:0000313" key="1">
    <source>
        <dbReference type="EMBL" id="AKU44365.1"/>
    </source>
</evidence>
<name>A0A0K1LQE8_9CAUD</name>
<dbReference type="RefSeq" id="YP_009194305.1">
    <property type="nucleotide sequence ID" value="NC_028750.1"/>
</dbReference>
<gene>
    <name evidence="1" type="ORF">CPT_Matisse61</name>
</gene>
<dbReference type="GeneID" id="26613243"/>
<accession>A0A0K1LQE8</accession>
<protein>
    <submittedName>
        <fullName evidence="1">Uncharacterized protein</fullName>
    </submittedName>
</protein>